<name>A0A7J9D527_GOSGO</name>
<evidence type="ECO:0008006" key="4">
    <source>
        <dbReference type="Google" id="ProtNLM"/>
    </source>
</evidence>
<dbReference type="AlphaFoldDB" id="A0A7J9D527"/>
<dbReference type="Proteomes" id="UP000593579">
    <property type="component" value="Unassembled WGS sequence"/>
</dbReference>
<comment type="caution">
    <text evidence="2">The sequence shown here is derived from an EMBL/GenBank/DDBJ whole genome shotgun (WGS) entry which is preliminary data.</text>
</comment>
<protein>
    <recommendedName>
        <fullName evidence="4">Secreted protein</fullName>
    </recommendedName>
</protein>
<evidence type="ECO:0000313" key="2">
    <source>
        <dbReference type="EMBL" id="MBA0755806.1"/>
    </source>
</evidence>
<feature type="chain" id="PRO_5029513516" description="Secreted protein" evidence="1">
    <location>
        <begin position="20"/>
        <end position="67"/>
    </location>
</feature>
<accession>A0A7J9D527</accession>
<feature type="signal peptide" evidence="1">
    <location>
        <begin position="1"/>
        <end position="19"/>
    </location>
</feature>
<gene>
    <name evidence="2" type="ORF">Gogos_021218</name>
</gene>
<dbReference type="EMBL" id="JABEZY010271852">
    <property type="protein sequence ID" value="MBA0755806.1"/>
    <property type="molecule type" value="Genomic_DNA"/>
</dbReference>
<keyword evidence="3" id="KW-1185">Reference proteome</keyword>
<keyword evidence="1" id="KW-0732">Signal</keyword>
<reference evidence="2 3" key="1">
    <citation type="journal article" date="2019" name="Genome Biol. Evol.">
        <title>Insights into the evolution of the New World diploid cottons (Gossypium, subgenus Houzingenia) based on genome sequencing.</title>
        <authorList>
            <person name="Grover C.E."/>
            <person name="Arick M.A. 2nd"/>
            <person name="Thrash A."/>
            <person name="Conover J.L."/>
            <person name="Sanders W.S."/>
            <person name="Peterson D.G."/>
            <person name="Frelichowski J.E."/>
            <person name="Scheffler J.A."/>
            <person name="Scheffler B.E."/>
            <person name="Wendel J.F."/>
        </authorList>
    </citation>
    <scope>NUCLEOTIDE SEQUENCE [LARGE SCALE GENOMIC DNA]</scope>
    <source>
        <strain evidence="2">5</strain>
        <tissue evidence="2">Leaf</tissue>
    </source>
</reference>
<sequence>MVLAFFGLTLGMLWERSTVINSWHYLCLPYMRRLYKCFRHVFVPSTRPIKEFLESEWPLNQSIEEWV</sequence>
<proteinExistence type="predicted"/>
<organism evidence="2 3">
    <name type="scientific">Gossypium gossypioides</name>
    <name type="common">Mexican cotton</name>
    <name type="synonym">Selera gossypioides</name>
    <dbReference type="NCBI Taxonomy" id="34282"/>
    <lineage>
        <taxon>Eukaryota</taxon>
        <taxon>Viridiplantae</taxon>
        <taxon>Streptophyta</taxon>
        <taxon>Embryophyta</taxon>
        <taxon>Tracheophyta</taxon>
        <taxon>Spermatophyta</taxon>
        <taxon>Magnoliopsida</taxon>
        <taxon>eudicotyledons</taxon>
        <taxon>Gunneridae</taxon>
        <taxon>Pentapetalae</taxon>
        <taxon>rosids</taxon>
        <taxon>malvids</taxon>
        <taxon>Malvales</taxon>
        <taxon>Malvaceae</taxon>
        <taxon>Malvoideae</taxon>
        <taxon>Gossypium</taxon>
    </lineage>
</organism>
<evidence type="ECO:0000313" key="3">
    <source>
        <dbReference type="Proteomes" id="UP000593579"/>
    </source>
</evidence>
<evidence type="ECO:0000256" key="1">
    <source>
        <dbReference type="SAM" id="SignalP"/>
    </source>
</evidence>
<dbReference type="OrthoDB" id="10393264at2759"/>